<accession>A0ABV7D9K0</accession>
<dbReference type="Pfam" id="PF04002">
    <property type="entry name" value="RadC"/>
    <property type="match status" value="1"/>
</dbReference>
<evidence type="ECO:0000313" key="10">
    <source>
        <dbReference type="Proteomes" id="UP001595444"/>
    </source>
</evidence>
<dbReference type="CDD" id="cd08071">
    <property type="entry name" value="MPN_DUF2466"/>
    <property type="match status" value="1"/>
</dbReference>
<dbReference type="Gene3D" id="1.10.150.20">
    <property type="entry name" value="5' to 3' exonuclease, C-terminal subdomain"/>
    <property type="match status" value="1"/>
</dbReference>
<evidence type="ECO:0000313" key="9">
    <source>
        <dbReference type="EMBL" id="MFC3053310.1"/>
    </source>
</evidence>
<sequence length="234" mass="25602">MAIGKTPVEDKPDHRHGHRQRLRERFLKAGPDGLADYELLELILFLAIPRRDVKPLAKELISHFGSYAGVLSAETAMLTAYPGLGETAVAAIKSVQASALHLAKAEMASRPVLSNWQAVIGYLQGAMAHLPREQFRVLLLDKKNALLSDELLSDGTVDETAVYPREIVRRALSANASALILVHNHPSGDPAPSRADIVMTKEVLQTCKTVGIHVHDHIIIGKYGQTSFREQGLI</sequence>
<evidence type="ECO:0000259" key="8">
    <source>
        <dbReference type="PROSITE" id="PS50249"/>
    </source>
</evidence>
<reference evidence="10" key="1">
    <citation type="journal article" date="2019" name="Int. J. Syst. Evol. Microbiol.">
        <title>The Global Catalogue of Microorganisms (GCM) 10K type strain sequencing project: providing services to taxonomists for standard genome sequencing and annotation.</title>
        <authorList>
            <consortium name="The Broad Institute Genomics Platform"/>
            <consortium name="The Broad Institute Genome Sequencing Center for Infectious Disease"/>
            <person name="Wu L."/>
            <person name="Ma J."/>
        </authorList>
    </citation>
    <scope>NUCLEOTIDE SEQUENCE [LARGE SCALE GENOMIC DNA]</scope>
    <source>
        <strain evidence="10">KCTC 62164</strain>
    </source>
</reference>
<gene>
    <name evidence="9" type="primary">radC</name>
    <name evidence="9" type="ORF">ACFOKA_15520</name>
</gene>
<evidence type="ECO:0000256" key="2">
    <source>
        <dbReference type="ARBA" id="ARBA00022723"/>
    </source>
</evidence>
<dbReference type="NCBIfam" id="TIGR00608">
    <property type="entry name" value="radc"/>
    <property type="match status" value="1"/>
</dbReference>
<protein>
    <submittedName>
        <fullName evidence="9">DNA repair protein RadC</fullName>
    </submittedName>
</protein>
<dbReference type="InterPro" id="IPR001405">
    <property type="entry name" value="UPF0758"/>
</dbReference>
<dbReference type="RefSeq" id="WP_194211497.1">
    <property type="nucleotide sequence ID" value="NZ_CP061205.1"/>
</dbReference>
<evidence type="ECO:0000256" key="1">
    <source>
        <dbReference type="ARBA" id="ARBA00022670"/>
    </source>
</evidence>
<dbReference type="InterPro" id="IPR037518">
    <property type="entry name" value="MPN"/>
</dbReference>
<dbReference type="InterPro" id="IPR010994">
    <property type="entry name" value="RuvA_2-like"/>
</dbReference>
<dbReference type="EMBL" id="JBHRSL010000025">
    <property type="protein sequence ID" value="MFC3053310.1"/>
    <property type="molecule type" value="Genomic_DNA"/>
</dbReference>
<keyword evidence="5" id="KW-0482">Metalloprotease</keyword>
<dbReference type="SUPFAM" id="SSF47781">
    <property type="entry name" value="RuvA domain 2-like"/>
    <property type="match status" value="1"/>
</dbReference>
<dbReference type="InterPro" id="IPR046778">
    <property type="entry name" value="UPF0758_N"/>
</dbReference>
<dbReference type="Pfam" id="PF20582">
    <property type="entry name" value="UPF0758_N"/>
    <property type="match status" value="1"/>
</dbReference>
<feature type="region of interest" description="Disordered" evidence="7">
    <location>
        <begin position="1"/>
        <end position="20"/>
    </location>
</feature>
<keyword evidence="2" id="KW-0479">Metal-binding</keyword>
<dbReference type="NCBIfam" id="NF000642">
    <property type="entry name" value="PRK00024.1"/>
    <property type="match status" value="1"/>
</dbReference>
<dbReference type="PANTHER" id="PTHR30471">
    <property type="entry name" value="DNA REPAIR PROTEIN RADC"/>
    <property type="match status" value="1"/>
</dbReference>
<evidence type="ECO:0000256" key="7">
    <source>
        <dbReference type="SAM" id="MobiDB-lite"/>
    </source>
</evidence>
<comment type="similarity">
    <text evidence="6">Belongs to the UPF0758 family.</text>
</comment>
<dbReference type="PANTHER" id="PTHR30471:SF3">
    <property type="entry name" value="UPF0758 PROTEIN YEES-RELATED"/>
    <property type="match status" value="1"/>
</dbReference>
<evidence type="ECO:0000256" key="4">
    <source>
        <dbReference type="ARBA" id="ARBA00022833"/>
    </source>
</evidence>
<dbReference type="SUPFAM" id="SSF102712">
    <property type="entry name" value="JAB1/MPN domain"/>
    <property type="match status" value="1"/>
</dbReference>
<evidence type="ECO:0000256" key="5">
    <source>
        <dbReference type="ARBA" id="ARBA00023049"/>
    </source>
</evidence>
<evidence type="ECO:0000256" key="6">
    <source>
        <dbReference type="RuleBase" id="RU003797"/>
    </source>
</evidence>
<keyword evidence="1" id="KW-0645">Protease</keyword>
<dbReference type="Proteomes" id="UP001595444">
    <property type="component" value="Unassembled WGS sequence"/>
</dbReference>
<dbReference type="Gene3D" id="3.40.140.10">
    <property type="entry name" value="Cytidine Deaminase, domain 2"/>
    <property type="match status" value="1"/>
</dbReference>
<dbReference type="InterPro" id="IPR020891">
    <property type="entry name" value="UPF0758_CS"/>
</dbReference>
<keyword evidence="4" id="KW-0862">Zinc</keyword>
<comment type="caution">
    <text evidence="9">The sequence shown here is derived from an EMBL/GenBank/DDBJ whole genome shotgun (WGS) entry which is preliminary data.</text>
</comment>
<feature type="domain" description="MPN" evidence="8">
    <location>
        <begin position="112"/>
        <end position="234"/>
    </location>
</feature>
<dbReference type="PROSITE" id="PS01302">
    <property type="entry name" value="UPF0758"/>
    <property type="match status" value="1"/>
</dbReference>
<name>A0ABV7D9K0_9PROT</name>
<keyword evidence="10" id="KW-1185">Reference proteome</keyword>
<organism evidence="9 10">
    <name type="scientific">Kordiimonas pumila</name>
    <dbReference type="NCBI Taxonomy" id="2161677"/>
    <lineage>
        <taxon>Bacteria</taxon>
        <taxon>Pseudomonadati</taxon>
        <taxon>Pseudomonadota</taxon>
        <taxon>Alphaproteobacteria</taxon>
        <taxon>Kordiimonadales</taxon>
        <taxon>Kordiimonadaceae</taxon>
        <taxon>Kordiimonas</taxon>
    </lineage>
</organism>
<keyword evidence="3" id="KW-0378">Hydrolase</keyword>
<dbReference type="InterPro" id="IPR025657">
    <property type="entry name" value="RadC_JAB"/>
</dbReference>
<dbReference type="PROSITE" id="PS50249">
    <property type="entry name" value="MPN"/>
    <property type="match status" value="1"/>
</dbReference>
<evidence type="ECO:0000256" key="3">
    <source>
        <dbReference type="ARBA" id="ARBA00022801"/>
    </source>
</evidence>
<proteinExistence type="inferred from homology"/>